<dbReference type="EMBL" id="WTYY01000002">
    <property type="protein sequence ID" value="MXO87650.1"/>
    <property type="molecule type" value="Genomic_DNA"/>
</dbReference>
<dbReference type="Proteomes" id="UP000435243">
    <property type="component" value="Unassembled WGS sequence"/>
</dbReference>
<protein>
    <submittedName>
        <fullName evidence="2">Flp family type IVb pilin</fullName>
    </submittedName>
</protein>
<keyword evidence="1" id="KW-0812">Transmembrane</keyword>
<name>A0A844ZKW0_9SPHN</name>
<dbReference type="InterPro" id="IPR007047">
    <property type="entry name" value="Flp_Fap"/>
</dbReference>
<reference evidence="2 3" key="1">
    <citation type="submission" date="2019-12" db="EMBL/GenBank/DDBJ databases">
        <title>Genomic-based taxomic classification of the family Erythrobacteraceae.</title>
        <authorList>
            <person name="Xu L."/>
        </authorList>
    </citation>
    <scope>NUCLEOTIDE SEQUENCE [LARGE SCALE GENOMIC DNA]</scope>
    <source>
        <strain evidence="2 3">JCM 16339</strain>
    </source>
</reference>
<organism evidence="2 3">
    <name type="scientific">Alteraurantiacibacter aestuarii</name>
    <dbReference type="NCBI Taxonomy" id="650004"/>
    <lineage>
        <taxon>Bacteria</taxon>
        <taxon>Pseudomonadati</taxon>
        <taxon>Pseudomonadota</taxon>
        <taxon>Alphaproteobacteria</taxon>
        <taxon>Sphingomonadales</taxon>
        <taxon>Erythrobacteraceae</taxon>
        <taxon>Alteraurantiacibacter</taxon>
    </lineage>
</organism>
<dbReference type="RefSeq" id="WP_160589620.1">
    <property type="nucleotide sequence ID" value="NZ_BAAAFP010000002.1"/>
</dbReference>
<keyword evidence="3" id="KW-1185">Reference proteome</keyword>
<evidence type="ECO:0000313" key="3">
    <source>
        <dbReference type="Proteomes" id="UP000435243"/>
    </source>
</evidence>
<evidence type="ECO:0000256" key="1">
    <source>
        <dbReference type="SAM" id="Phobius"/>
    </source>
</evidence>
<keyword evidence="1" id="KW-0472">Membrane</keyword>
<sequence>MQCSKNRHLLADQAGATSIEYALIAALIAVALAGTFSSLGGEVTTHYQNIETSIDEAVNETEAEPAPSPT</sequence>
<dbReference type="AlphaFoldDB" id="A0A844ZKW0"/>
<feature type="transmembrane region" description="Helical" evidence="1">
    <location>
        <begin position="21"/>
        <end position="39"/>
    </location>
</feature>
<proteinExistence type="predicted"/>
<accession>A0A844ZKW0</accession>
<comment type="caution">
    <text evidence="2">The sequence shown here is derived from an EMBL/GenBank/DDBJ whole genome shotgun (WGS) entry which is preliminary data.</text>
</comment>
<evidence type="ECO:0000313" key="2">
    <source>
        <dbReference type="EMBL" id="MXO87650.1"/>
    </source>
</evidence>
<gene>
    <name evidence="2" type="ORF">GRI32_02745</name>
</gene>
<keyword evidence="1" id="KW-1133">Transmembrane helix</keyword>
<dbReference type="Pfam" id="PF04964">
    <property type="entry name" value="Flp_Fap"/>
    <property type="match status" value="1"/>
</dbReference>